<feature type="domain" description="GST C-terminal" evidence="2">
    <location>
        <begin position="84"/>
        <end position="197"/>
    </location>
</feature>
<dbReference type="CDD" id="cd03057">
    <property type="entry name" value="GST_N_Beta"/>
    <property type="match status" value="1"/>
</dbReference>
<dbReference type="SUPFAM" id="SSF52833">
    <property type="entry name" value="Thioredoxin-like"/>
    <property type="match status" value="1"/>
</dbReference>
<dbReference type="AlphaFoldDB" id="A0A9X2XAM8"/>
<gene>
    <name evidence="3" type="ORF">NYR54_12765</name>
</gene>
<dbReference type="InterPro" id="IPR004045">
    <property type="entry name" value="Glutathione_S-Trfase_N"/>
</dbReference>
<proteinExistence type="predicted"/>
<evidence type="ECO:0000313" key="3">
    <source>
        <dbReference type="EMBL" id="MCT8991151.1"/>
    </source>
</evidence>
<feature type="domain" description="GST N-terminal" evidence="1">
    <location>
        <begin position="1"/>
        <end position="81"/>
    </location>
</feature>
<name>A0A9X2XAM8_9HYPH</name>
<dbReference type="Gene3D" id="1.20.1050.10">
    <property type="match status" value="1"/>
</dbReference>
<dbReference type="PANTHER" id="PTHR44051">
    <property type="entry name" value="GLUTATHIONE S-TRANSFERASE-RELATED"/>
    <property type="match status" value="1"/>
</dbReference>
<dbReference type="PROSITE" id="PS50405">
    <property type="entry name" value="GST_CTER"/>
    <property type="match status" value="1"/>
</dbReference>
<protein>
    <submittedName>
        <fullName evidence="3">Glutathione binding-like protein</fullName>
    </submittedName>
</protein>
<dbReference type="Pfam" id="PF13409">
    <property type="entry name" value="GST_N_2"/>
    <property type="match status" value="1"/>
</dbReference>
<dbReference type="InterPro" id="IPR010987">
    <property type="entry name" value="Glutathione-S-Trfase_C-like"/>
</dbReference>
<dbReference type="InterPro" id="IPR004046">
    <property type="entry name" value="GST_C"/>
</dbReference>
<dbReference type="SUPFAM" id="SSF47616">
    <property type="entry name" value="GST C-terminal domain-like"/>
    <property type="match status" value="1"/>
</dbReference>
<accession>A0A9X2XAM8</accession>
<evidence type="ECO:0000259" key="2">
    <source>
        <dbReference type="PROSITE" id="PS50405"/>
    </source>
</evidence>
<reference evidence="3" key="1">
    <citation type="submission" date="2022-08" db="EMBL/GenBank/DDBJ databases">
        <title>Chelativorans sichuanense sp. nov., a paraffin oil-degrading bacterium isolated from a mixture of oil-based drill cuttings and paddy soil.</title>
        <authorList>
            <person name="Yu J."/>
            <person name="Liu H."/>
            <person name="Chen Q."/>
        </authorList>
    </citation>
    <scope>NUCLEOTIDE SEQUENCE</scope>
    <source>
        <strain evidence="3">SCAU 2101</strain>
    </source>
</reference>
<dbReference type="InterPro" id="IPR036282">
    <property type="entry name" value="Glutathione-S-Trfase_C_sf"/>
</dbReference>
<dbReference type="RefSeq" id="WP_261516047.1">
    <property type="nucleotide sequence ID" value="NZ_JAODNV010000013.1"/>
</dbReference>
<dbReference type="PROSITE" id="PS50404">
    <property type="entry name" value="GST_NTER"/>
    <property type="match status" value="1"/>
</dbReference>
<dbReference type="SFLD" id="SFLDS00019">
    <property type="entry name" value="Glutathione_Transferase_(cytos"/>
    <property type="match status" value="1"/>
</dbReference>
<comment type="caution">
    <text evidence="3">The sequence shown here is derived from an EMBL/GenBank/DDBJ whole genome shotgun (WGS) entry which is preliminary data.</text>
</comment>
<dbReference type="SFLD" id="SFLDG00358">
    <property type="entry name" value="Main_(cytGST)"/>
    <property type="match status" value="1"/>
</dbReference>
<organism evidence="3 4">
    <name type="scientific">Chelativorans petroleitrophicus</name>
    <dbReference type="NCBI Taxonomy" id="2975484"/>
    <lineage>
        <taxon>Bacteria</taxon>
        <taxon>Pseudomonadati</taxon>
        <taxon>Pseudomonadota</taxon>
        <taxon>Alphaproteobacteria</taxon>
        <taxon>Hyphomicrobiales</taxon>
        <taxon>Phyllobacteriaceae</taxon>
        <taxon>Chelativorans</taxon>
    </lineage>
</organism>
<dbReference type="EMBL" id="JAODNV010000013">
    <property type="protein sequence ID" value="MCT8991151.1"/>
    <property type="molecule type" value="Genomic_DNA"/>
</dbReference>
<dbReference type="Pfam" id="PF00043">
    <property type="entry name" value="GST_C"/>
    <property type="match status" value="1"/>
</dbReference>
<dbReference type="Proteomes" id="UP001149009">
    <property type="component" value="Unassembled WGS sequence"/>
</dbReference>
<evidence type="ECO:0000313" key="4">
    <source>
        <dbReference type="Proteomes" id="UP001149009"/>
    </source>
</evidence>
<keyword evidence="4" id="KW-1185">Reference proteome</keyword>
<dbReference type="SFLD" id="SFLDG01150">
    <property type="entry name" value="Main.1:_Beta-like"/>
    <property type="match status" value="1"/>
</dbReference>
<dbReference type="InterPro" id="IPR040079">
    <property type="entry name" value="Glutathione_S-Trfase"/>
</dbReference>
<sequence length="197" mass="22101">MKLYFSPGACSLADHIALREAGLDFETVRVDLRAKTTEAGEDFNRVNPKGYVPALVFKDGTLLTENVAILSWIAEQAPHLKPQDTMARTRLIEMLAFISTEVHKPFGRLMFAQNEEDKAALKAQITRRLKFLADGLKSDYLLGSEFSTADAYLYVMLRWAKRLGVEFPAPLEAYYERMEARPAVKAVLEEEGLAKAA</sequence>
<dbReference type="Gene3D" id="3.40.30.10">
    <property type="entry name" value="Glutaredoxin"/>
    <property type="match status" value="1"/>
</dbReference>
<dbReference type="InterPro" id="IPR036249">
    <property type="entry name" value="Thioredoxin-like_sf"/>
</dbReference>
<evidence type="ECO:0000259" key="1">
    <source>
        <dbReference type="PROSITE" id="PS50404"/>
    </source>
</evidence>
<dbReference type="PANTHER" id="PTHR44051:SF8">
    <property type="entry name" value="GLUTATHIONE S-TRANSFERASE GSTA"/>
    <property type="match status" value="1"/>
</dbReference>
<dbReference type="CDD" id="cd03188">
    <property type="entry name" value="GST_C_Beta"/>
    <property type="match status" value="1"/>
</dbReference>